<dbReference type="Pfam" id="PF07900">
    <property type="entry name" value="DUF1670"/>
    <property type="match status" value="1"/>
</dbReference>
<keyword evidence="2" id="KW-1185">Reference proteome</keyword>
<name>A0A1G9R8L5_9FIRM</name>
<organism evidence="1 2">
    <name type="scientific">Halarsenatibacter silvermanii</name>
    <dbReference type="NCBI Taxonomy" id="321763"/>
    <lineage>
        <taxon>Bacteria</taxon>
        <taxon>Bacillati</taxon>
        <taxon>Bacillota</taxon>
        <taxon>Clostridia</taxon>
        <taxon>Halanaerobiales</taxon>
        <taxon>Halarsenatibacteraceae</taxon>
        <taxon>Halarsenatibacter</taxon>
    </lineage>
</organism>
<dbReference type="AlphaFoldDB" id="A0A1G9R8L5"/>
<dbReference type="EMBL" id="FNGO01000021">
    <property type="protein sequence ID" value="SDM19574.1"/>
    <property type="molecule type" value="Genomic_DNA"/>
</dbReference>
<evidence type="ECO:0000313" key="1">
    <source>
        <dbReference type="EMBL" id="SDM19574.1"/>
    </source>
</evidence>
<sequence>VDRYIKDYERVKFLVRRGIEPAQIQHMTGRGKSVIEQYIEIIEHYHPDNGND</sequence>
<evidence type="ECO:0000313" key="2">
    <source>
        <dbReference type="Proteomes" id="UP000199476"/>
    </source>
</evidence>
<dbReference type="Proteomes" id="UP000199476">
    <property type="component" value="Unassembled WGS sequence"/>
</dbReference>
<protein>
    <recommendedName>
        <fullName evidence="3">DUF1670 domain-containing protein</fullName>
    </recommendedName>
</protein>
<dbReference type="OrthoDB" id="2112277at2"/>
<proteinExistence type="predicted"/>
<dbReference type="InterPro" id="IPR012872">
    <property type="entry name" value="DUF1670"/>
</dbReference>
<feature type="non-terminal residue" evidence="1">
    <location>
        <position position="1"/>
    </location>
</feature>
<gene>
    <name evidence="1" type="ORF">SAMN04488692_1211</name>
</gene>
<reference evidence="1 2" key="1">
    <citation type="submission" date="2016-10" db="EMBL/GenBank/DDBJ databases">
        <authorList>
            <person name="de Groot N.N."/>
        </authorList>
    </citation>
    <scope>NUCLEOTIDE SEQUENCE [LARGE SCALE GENOMIC DNA]</scope>
    <source>
        <strain evidence="1 2">SLAS-1</strain>
    </source>
</reference>
<evidence type="ECO:0008006" key="3">
    <source>
        <dbReference type="Google" id="ProtNLM"/>
    </source>
</evidence>
<accession>A0A1G9R8L5</accession>